<evidence type="ECO:0000256" key="3">
    <source>
        <dbReference type="ARBA" id="ARBA00022989"/>
    </source>
</evidence>
<dbReference type="Pfam" id="PF00169">
    <property type="entry name" value="PH"/>
    <property type="match status" value="1"/>
</dbReference>
<dbReference type="SUPFAM" id="SSF50729">
    <property type="entry name" value="PH domain-like"/>
    <property type="match status" value="1"/>
</dbReference>
<comment type="subcellular location">
    <subcellularLocation>
        <location evidence="1">Membrane</location>
    </subcellularLocation>
</comment>
<name>A0A9W4TSP2_9ASCO</name>
<evidence type="ECO:0000256" key="5">
    <source>
        <dbReference type="SAM" id="MobiDB-lite"/>
    </source>
</evidence>
<proteinExistence type="predicted"/>
<dbReference type="PROSITE" id="PS51778">
    <property type="entry name" value="VAST"/>
    <property type="match status" value="1"/>
</dbReference>
<dbReference type="OrthoDB" id="10070851at2759"/>
<evidence type="ECO:0000313" key="10">
    <source>
        <dbReference type="Proteomes" id="UP001152885"/>
    </source>
</evidence>
<feature type="transmembrane region" description="Helical" evidence="6">
    <location>
        <begin position="989"/>
        <end position="1008"/>
    </location>
</feature>
<dbReference type="InterPro" id="IPR001849">
    <property type="entry name" value="PH_domain"/>
</dbReference>
<keyword evidence="2 6" id="KW-0812">Transmembrane</keyword>
<feature type="region of interest" description="Disordered" evidence="5">
    <location>
        <begin position="1"/>
        <end position="34"/>
    </location>
</feature>
<dbReference type="InterPro" id="IPR027267">
    <property type="entry name" value="AH/BAR_dom_sf"/>
</dbReference>
<dbReference type="GO" id="GO:0005737">
    <property type="term" value="C:cytoplasm"/>
    <property type="evidence" value="ECO:0007669"/>
    <property type="project" value="InterPro"/>
</dbReference>
<dbReference type="Proteomes" id="UP001152885">
    <property type="component" value="Unassembled WGS sequence"/>
</dbReference>
<dbReference type="InterPro" id="IPR039463">
    <property type="entry name" value="Sip3/Lam1_BAR"/>
</dbReference>
<dbReference type="CDD" id="cd13280">
    <property type="entry name" value="PH_SIP3"/>
    <property type="match status" value="1"/>
</dbReference>
<dbReference type="Gene3D" id="1.20.1270.60">
    <property type="entry name" value="Arfaptin homology (AH) domain/BAR domain"/>
    <property type="match status" value="1"/>
</dbReference>
<dbReference type="GO" id="GO:0016020">
    <property type="term" value="C:membrane"/>
    <property type="evidence" value="ECO:0007669"/>
    <property type="project" value="UniProtKB-SubCell"/>
</dbReference>
<dbReference type="CDD" id="cd07609">
    <property type="entry name" value="BAR_SIP3_fungi"/>
    <property type="match status" value="1"/>
</dbReference>
<evidence type="ECO:0000313" key="9">
    <source>
        <dbReference type="EMBL" id="CAI5757571.1"/>
    </source>
</evidence>
<evidence type="ECO:0000259" key="7">
    <source>
        <dbReference type="PROSITE" id="PS50003"/>
    </source>
</evidence>
<feature type="transmembrane region" description="Helical" evidence="6">
    <location>
        <begin position="870"/>
        <end position="889"/>
    </location>
</feature>
<dbReference type="PROSITE" id="PS50003">
    <property type="entry name" value="PH_DOMAIN"/>
    <property type="match status" value="1"/>
</dbReference>
<sequence>MSQSSTKRVDHESQVPNGTHPVDGTTTDTSQHSIKRNSYLENHHPKESHHNQQLLRNFKLISVNFKEAALDSPSFRASVNHYDLQLQNIEQWLVALNLSIKKIPRHVRELQSFCNSFLEHLVPTFIQDGLIDQEYTVQSLQITLRGLKNMWSKSFAALSVNTGLINKINTFKKTLHKYKELRRSFEVNQKKYDKYLAIFVSTSKSKDPLMVMEDAKQLFHVRKDYIHSSLDVIVELQIISIELDKLLLDIISNLWKDKLSEFMTDEMLRDQFEKVERIQCWHDSYSQATMKLSGNMISARKQVEDGCLLQFQPSMNANDYKSTLLNNKVLYDIEENSVEKHSYLFMKTYIEKSSKPVWVKRWCFIKNGVFGMLVLSPSQTFVQESDKIGVLLCNVRYSPNEDRRFCFEIRTSELTLTCQAESLIELKSWLKVFENEKQRGSKEDINLSSNVYPPIILECASSVNTVTDKQLSNTRITTKYNTTILSSSLSNHIEKYGSFFEKYIYFQIPRIHPPLTTDTTKSSIIAYSLVSPTPIPTALTANIWGSVNWGLYYLLNTEDEHPVQPDLTMVKFQEEHLGNGIQYPSFYPNDLVNLDIQMRSLFETSIPKGEYLVMSYGCIWSPNSKQELSGRCFMTSHHLYFYMQALGFVALYKGTIGQLLSVEHTSQKNFDLLKVYNVDGVIKLKLFQDDGLLVSRKLLFLINNFSRDNPLELKGIVAEFSAIEAEVHAEKEDQKLVKKIKEMHKQLSNKKLITESYFSHTSLEPILNNETKDYKVNFSDQYNYIGEKVYPIPPKAIFHALLGDHSIIFKDQTIFADVSFIRKPWRTVNGNLEREINIPTRKNSNILIKQVIDNMQDNTYYTFTHLKSKFQFFIGPPFTIVYKIVIIGYSGKKSKIYFYSGIQFDYKSIWNPIITSVCSRIDNNQVGKINRKLKTAVQEIGNHGPIVKSIYLYGKLSHTNEPEKVESTNIIKVNLFYATELLIKKTLRLVWKFSSFVLITLIKFFLIFCKGIKMNQVLVLMVVILSLSNLFLIGRSTKTYWTVKRANKLAYDYVTKEPLMLQRSIYLQDVQDLVDRNITLNNVGKPFELFKEKSFIFNFKQDTIWADYFNSDTRHIAQSLKDSFQEIGNKRHSLLVQLNILKNMEKDITEAEWVNWLLSETQRCDHLRQSILPQLRIHDDYINGTNNVISYCNECKEALKGLL</sequence>
<dbReference type="Pfam" id="PF16746">
    <property type="entry name" value="BAR_3"/>
    <property type="match status" value="1"/>
</dbReference>
<dbReference type="PANTHER" id="PTHR14248">
    <property type="entry name" value="CYCLIN Y, ISOFORM A"/>
    <property type="match status" value="1"/>
</dbReference>
<dbReference type="EMBL" id="CANTUO010000002">
    <property type="protein sequence ID" value="CAI5757571.1"/>
    <property type="molecule type" value="Genomic_DNA"/>
</dbReference>
<dbReference type="InterPro" id="IPR011993">
    <property type="entry name" value="PH-like_dom_sf"/>
</dbReference>
<dbReference type="AlphaFoldDB" id="A0A9W4TSP2"/>
<comment type="caution">
    <text evidence="9">The sequence shown here is derived from an EMBL/GenBank/DDBJ whole genome shotgun (WGS) entry which is preliminary data.</text>
</comment>
<accession>A0A9W4TSP2</accession>
<keyword evidence="10" id="KW-1185">Reference proteome</keyword>
<gene>
    <name evidence="9" type="ORF">CANVERA_P2085</name>
</gene>
<evidence type="ECO:0000256" key="4">
    <source>
        <dbReference type="ARBA" id="ARBA00023136"/>
    </source>
</evidence>
<keyword evidence="4 6" id="KW-0472">Membrane</keyword>
<dbReference type="SUPFAM" id="SSF103657">
    <property type="entry name" value="BAR/IMD domain-like"/>
    <property type="match status" value="1"/>
</dbReference>
<dbReference type="Gene3D" id="2.30.29.30">
    <property type="entry name" value="Pleckstrin-homology domain (PH domain)/Phosphotyrosine-binding domain (PTB)"/>
    <property type="match status" value="1"/>
</dbReference>
<evidence type="ECO:0000256" key="1">
    <source>
        <dbReference type="ARBA" id="ARBA00004370"/>
    </source>
</evidence>
<dbReference type="SMART" id="SM00233">
    <property type="entry name" value="PH"/>
    <property type="match status" value="1"/>
</dbReference>
<feature type="transmembrane region" description="Helical" evidence="6">
    <location>
        <begin position="1014"/>
        <end position="1034"/>
    </location>
</feature>
<organism evidence="9 10">
    <name type="scientific">Candida verbasci</name>
    <dbReference type="NCBI Taxonomy" id="1227364"/>
    <lineage>
        <taxon>Eukaryota</taxon>
        <taxon>Fungi</taxon>
        <taxon>Dikarya</taxon>
        <taxon>Ascomycota</taxon>
        <taxon>Saccharomycotina</taxon>
        <taxon>Pichiomycetes</taxon>
        <taxon>Debaryomycetaceae</taxon>
        <taxon>Candida/Lodderomyces clade</taxon>
        <taxon>Candida</taxon>
    </lineage>
</organism>
<feature type="domain" description="PH" evidence="7">
    <location>
        <begin position="337"/>
        <end position="438"/>
    </location>
</feature>
<evidence type="ECO:0000259" key="8">
    <source>
        <dbReference type="PROSITE" id="PS51778"/>
    </source>
</evidence>
<feature type="domain" description="VASt" evidence="8">
    <location>
        <begin position="781"/>
        <end position="941"/>
    </location>
</feature>
<keyword evidence="3 6" id="KW-1133">Transmembrane helix</keyword>
<dbReference type="InterPro" id="IPR004148">
    <property type="entry name" value="BAR_dom"/>
</dbReference>
<evidence type="ECO:0000256" key="6">
    <source>
        <dbReference type="SAM" id="Phobius"/>
    </source>
</evidence>
<evidence type="ECO:0000256" key="2">
    <source>
        <dbReference type="ARBA" id="ARBA00022692"/>
    </source>
</evidence>
<dbReference type="InterPro" id="IPR042067">
    <property type="entry name" value="Sip3_PH"/>
</dbReference>
<reference evidence="9" key="1">
    <citation type="submission" date="2022-12" db="EMBL/GenBank/DDBJ databases">
        <authorList>
            <person name="Brejova B."/>
        </authorList>
    </citation>
    <scope>NUCLEOTIDE SEQUENCE</scope>
</reference>
<evidence type="ECO:0008006" key="11">
    <source>
        <dbReference type="Google" id="ProtNLM"/>
    </source>
</evidence>
<protein>
    <recommendedName>
        <fullName evidence="11">Membrane-anchored lipid-binding protein SIP3</fullName>
    </recommendedName>
</protein>
<dbReference type="InterPro" id="IPR031968">
    <property type="entry name" value="VASt"/>
</dbReference>